<evidence type="ECO:0000313" key="1">
    <source>
        <dbReference type="EMBL" id="VDM46299.1"/>
    </source>
</evidence>
<keyword evidence="2" id="KW-1185">Reference proteome</keyword>
<reference evidence="1 2" key="2">
    <citation type="submission" date="2018-11" db="EMBL/GenBank/DDBJ databases">
        <authorList>
            <consortium name="Pathogen Informatics"/>
        </authorList>
    </citation>
    <scope>NUCLEOTIDE SEQUENCE [LARGE SCALE GENOMIC DNA]</scope>
</reference>
<evidence type="ECO:0000313" key="3">
    <source>
        <dbReference type="WBParaSite" id="TCNE_0001497801-mRNA-1"/>
    </source>
</evidence>
<organism evidence="2 3">
    <name type="scientific">Toxocara canis</name>
    <name type="common">Canine roundworm</name>
    <dbReference type="NCBI Taxonomy" id="6265"/>
    <lineage>
        <taxon>Eukaryota</taxon>
        <taxon>Metazoa</taxon>
        <taxon>Ecdysozoa</taxon>
        <taxon>Nematoda</taxon>
        <taxon>Chromadorea</taxon>
        <taxon>Rhabditida</taxon>
        <taxon>Spirurina</taxon>
        <taxon>Ascaridomorpha</taxon>
        <taxon>Ascaridoidea</taxon>
        <taxon>Toxocaridae</taxon>
        <taxon>Toxocara</taxon>
    </lineage>
</organism>
<dbReference type="EMBL" id="UYWY01022562">
    <property type="protein sequence ID" value="VDM46299.1"/>
    <property type="molecule type" value="Genomic_DNA"/>
</dbReference>
<reference evidence="3" key="1">
    <citation type="submission" date="2016-06" db="UniProtKB">
        <authorList>
            <consortium name="WormBaseParasite"/>
        </authorList>
    </citation>
    <scope>IDENTIFICATION</scope>
</reference>
<dbReference type="WBParaSite" id="TCNE_0001497801-mRNA-1">
    <property type="protein sequence ID" value="TCNE_0001497801-mRNA-1"/>
    <property type="gene ID" value="TCNE_0001497801"/>
</dbReference>
<evidence type="ECO:0000313" key="2">
    <source>
        <dbReference type="Proteomes" id="UP000050794"/>
    </source>
</evidence>
<gene>
    <name evidence="1" type="ORF">TCNE_LOCUS14978</name>
</gene>
<sequence>MKIIGRGKVHRNFKRIIQDQVLLRRFSKVSALNIGRVRERRYLYIVQDDRGTGQEMDGRCGYEGSDLDDDEYCVICDEQLMFDYNEEASDFTKQPRQSDDVP</sequence>
<name>A0A183V2K8_TOXCA</name>
<dbReference type="AlphaFoldDB" id="A0A183V2K8"/>
<accession>A0A183V2K8</accession>
<protein>
    <submittedName>
        <fullName evidence="3">Polyprotein</fullName>
    </submittedName>
</protein>
<dbReference type="Proteomes" id="UP000050794">
    <property type="component" value="Unassembled WGS sequence"/>
</dbReference>
<proteinExistence type="predicted"/>